<protein>
    <submittedName>
        <fullName evidence="1">Uncharacterized protein</fullName>
    </submittedName>
</protein>
<gene>
    <name evidence="1" type="ORF">WMSIL1_LOCUS12048</name>
</gene>
<organism evidence="1 2">
    <name type="scientific">Hymenolepis diminuta</name>
    <name type="common">Rat tapeworm</name>
    <dbReference type="NCBI Taxonomy" id="6216"/>
    <lineage>
        <taxon>Eukaryota</taxon>
        <taxon>Metazoa</taxon>
        <taxon>Spiralia</taxon>
        <taxon>Lophotrochozoa</taxon>
        <taxon>Platyhelminthes</taxon>
        <taxon>Cestoda</taxon>
        <taxon>Eucestoda</taxon>
        <taxon>Cyclophyllidea</taxon>
        <taxon>Hymenolepididae</taxon>
        <taxon>Hymenolepis</taxon>
    </lineage>
</organism>
<dbReference type="EMBL" id="CABIJS010000577">
    <property type="protein sequence ID" value="VUZ53807.1"/>
    <property type="molecule type" value="Genomic_DNA"/>
</dbReference>
<evidence type="ECO:0000313" key="2">
    <source>
        <dbReference type="Proteomes" id="UP000321570"/>
    </source>
</evidence>
<sequence length="52" mass="5701">MTTIPLKLPLPGNIFTIPVTPLRKEKNVIVLGPLPESQTQAQKNTEMTIKCG</sequence>
<evidence type="ECO:0000313" key="1">
    <source>
        <dbReference type="EMBL" id="VUZ53807.1"/>
    </source>
</evidence>
<reference evidence="1 2" key="1">
    <citation type="submission" date="2019-07" db="EMBL/GenBank/DDBJ databases">
        <authorList>
            <person name="Jastrzebski P J."/>
            <person name="Paukszto L."/>
            <person name="Jastrzebski P J."/>
        </authorList>
    </citation>
    <scope>NUCLEOTIDE SEQUENCE [LARGE SCALE GENOMIC DNA]</scope>
    <source>
        <strain evidence="1 2">WMS-il1</strain>
    </source>
</reference>
<name>A0A564Z2P1_HYMDI</name>
<feature type="non-terminal residue" evidence="1">
    <location>
        <position position="52"/>
    </location>
</feature>
<proteinExistence type="predicted"/>
<dbReference type="Proteomes" id="UP000321570">
    <property type="component" value="Unassembled WGS sequence"/>
</dbReference>
<dbReference type="AlphaFoldDB" id="A0A564Z2P1"/>
<keyword evidence="2" id="KW-1185">Reference proteome</keyword>
<accession>A0A564Z2P1</accession>